<organism evidence="11 12">
    <name type="scientific">Actinia tenebrosa</name>
    <name type="common">Australian red waratah sea anemone</name>
    <dbReference type="NCBI Taxonomy" id="6105"/>
    <lineage>
        <taxon>Eukaryota</taxon>
        <taxon>Metazoa</taxon>
        <taxon>Cnidaria</taxon>
        <taxon>Anthozoa</taxon>
        <taxon>Hexacorallia</taxon>
        <taxon>Actiniaria</taxon>
        <taxon>Actiniidae</taxon>
        <taxon>Actinia</taxon>
    </lineage>
</organism>
<feature type="transmembrane region" description="Helical" evidence="9">
    <location>
        <begin position="381"/>
        <end position="403"/>
    </location>
</feature>
<dbReference type="KEGG" id="aten:116293111"/>
<proteinExistence type="inferred from homology"/>
<feature type="transmembrane region" description="Helical" evidence="9">
    <location>
        <begin position="192"/>
        <end position="212"/>
    </location>
</feature>
<dbReference type="GO" id="GO:0005774">
    <property type="term" value="C:vacuolar membrane"/>
    <property type="evidence" value="ECO:0007669"/>
    <property type="project" value="TreeGrafter"/>
</dbReference>
<evidence type="ECO:0000256" key="1">
    <source>
        <dbReference type="ARBA" id="ARBA00004439"/>
    </source>
</evidence>
<comment type="similarity">
    <text evidence="2">Belongs to the amino acid/polyamine transporter 2 family.</text>
</comment>
<evidence type="ECO:0000256" key="4">
    <source>
        <dbReference type="ARBA" id="ARBA00022692"/>
    </source>
</evidence>
<keyword evidence="8" id="KW-0968">Cytoplasmic vesicle</keyword>
<evidence type="ECO:0000256" key="5">
    <source>
        <dbReference type="ARBA" id="ARBA00022775"/>
    </source>
</evidence>
<feature type="transmembrane region" description="Helical" evidence="9">
    <location>
        <begin position="139"/>
        <end position="161"/>
    </location>
</feature>
<dbReference type="Proteomes" id="UP000515163">
    <property type="component" value="Unplaced"/>
</dbReference>
<evidence type="ECO:0000256" key="8">
    <source>
        <dbReference type="ARBA" id="ARBA00023329"/>
    </source>
</evidence>
<keyword evidence="3" id="KW-0813">Transport</keyword>
<dbReference type="AlphaFoldDB" id="A0A6P8HN12"/>
<keyword evidence="11" id="KW-1185">Reference proteome</keyword>
<dbReference type="InParanoid" id="A0A6P8HN12"/>
<evidence type="ECO:0000256" key="7">
    <source>
        <dbReference type="ARBA" id="ARBA00023136"/>
    </source>
</evidence>
<keyword evidence="4 9" id="KW-0812">Transmembrane</keyword>
<evidence type="ECO:0000259" key="10">
    <source>
        <dbReference type="Pfam" id="PF01490"/>
    </source>
</evidence>
<name>A0A6P8HN12_ACTTE</name>
<evidence type="ECO:0000313" key="12">
    <source>
        <dbReference type="RefSeq" id="XP_031556368.1"/>
    </source>
</evidence>
<feature type="transmembrane region" description="Helical" evidence="9">
    <location>
        <begin position="73"/>
        <end position="91"/>
    </location>
</feature>
<reference evidence="12" key="1">
    <citation type="submission" date="2025-08" db="UniProtKB">
        <authorList>
            <consortium name="RefSeq"/>
        </authorList>
    </citation>
    <scope>IDENTIFICATION</scope>
    <source>
        <tissue evidence="12">Tentacle</tissue>
    </source>
</reference>
<evidence type="ECO:0000313" key="11">
    <source>
        <dbReference type="Proteomes" id="UP000515163"/>
    </source>
</evidence>
<feature type="transmembrane region" description="Helical" evidence="9">
    <location>
        <begin position="351"/>
        <end position="375"/>
    </location>
</feature>
<keyword evidence="7 9" id="KW-0472">Membrane</keyword>
<keyword evidence="5" id="KW-0532">Neurotransmitter transport</keyword>
<dbReference type="GO" id="GO:0006836">
    <property type="term" value="P:neurotransmitter transport"/>
    <property type="evidence" value="ECO:0007669"/>
    <property type="project" value="UniProtKB-KW"/>
</dbReference>
<dbReference type="InterPro" id="IPR013057">
    <property type="entry name" value="AA_transpt_TM"/>
</dbReference>
<protein>
    <submittedName>
        <fullName evidence="12">Vesicular inhibitory amino acid transporter-like</fullName>
    </submittedName>
</protein>
<evidence type="ECO:0000256" key="6">
    <source>
        <dbReference type="ARBA" id="ARBA00022989"/>
    </source>
</evidence>
<dbReference type="GeneID" id="116293111"/>
<keyword evidence="6 9" id="KW-1133">Transmembrane helix</keyword>
<accession>A0A6P8HN12</accession>
<sequence>MSIELRLLLKRKIFTAYNLINSEDNSEENEEVLAFGEAEEDYTKTSYLHTFWNIFNANQGVAILAMPYVIKNGGYAAIFSIIAVAVISNFTNKRLVDCLYEYTEQGEKFRVRSSYVEIGEAFAPKYGHHLVNAAQMFEQVSYCTLLLILCGSILESTFPFTSLSQSDWTAIAAIALLPNVLLKSLADVSWVSFITVIIGEVIYLIVFFYGFWHHQRWDVASMPPFALKKLGAAVGIVVVSYSSQPYMPAIEGSMQHPSRFNSVMDVTYIAVTFVKVFFGFTGYLTFTHDTDQVITNNLPEGVLHITVNLLVLFLAVTSYTIPVYTVFDILENISFPCGQMDNPSDAKGKDKLSYIQALVARLCVISFTLLVGVLIPHFGLYMALVGSFTGMCLAFIFPALFHMKICYSRMEWYDFFIDSFVAIFGVVGAIIGCHFSVLALISVYQKHDL</sequence>
<feature type="domain" description="Amino acid transporter transmembrane" evidence="10">
    <location>
        <begin position="44"/>
        <end position="435"/>
    </location>
</feature>
<feature type="transmembrane region" description="Helical" evidence="9">
    <location>
        <begin position="306"/>
        <end position="330"/>
    </location>
</feature>
<comment type="subcellular location">
    <subcellularLocation>
        <location evidence="1">Cytoplasmic vesicle membrane</location>
        <topology evidence="1">Multi-pass membrane protein</topology>
    </subcellularLocation>
</comment>
<dbReference type="GO" id="GO:0030659">
    <property type="term" value="C:cytoplasmic vesicle membrane"/>
    <property type="evidence" value="ECO:0007669"/>
    <property type="project" value="UniProtKB-SubCell"/>
</dbReference>
<feature type="transmembrane region" description="Helical" evidence="9">
    <location>
        <begin position="266"/>
        <end position="286"/>
    </location>
</feature>
<dbReference type="PANTHER" id="PTHR22950:SF689">
    <property type="entry name" value="VESICULAR INHIBITORY AMINO ACID TRANSPORTER"/>
    <property type="match status" value="1"/>
</dbReference>
<feature type="transmembrane region" description="Helical" evidence="9">
    <location>
        <begin position="415"/>
        <end position="444"/>
    </location>
</feature>
<dbReference type="PANTHER" id="PTHR22950">
    <property type="entry name" value="AMINO ACID TRANSPORTER"/>
    <property type="match status" value="1"/>
</dbReference>
<evidence type="ECO:0000256" key="3">
    <source>
        <dbReference type="ARBA" id="ARBA00022448"/>
    </source>
</evidence>
<dbReference type="GO" id="GO:0015179">
    <property type="term" value="F:L-amino acid transmembrane transporter activity"/>
    <property type="evidence" value="ECO:0007669"/>
    <property type="project" value="TreeGrafter"/>
</dbReference>
<gene>
    <name evidence="12" type="primary">LOC116293111</name>
</gene>
<dbReference type="OrthoDB" id="6021076at2759"/>
<dbReference type="Pfam" id="PF01490">
    <property type="entry name" value="Aa_trans"/>
    <property type="match status" value="1"/>
</dbReference>
<evidence type="ECO:0000256" key="9">
    <source>
        <dbReference type="SAM" id="Phobius"/>
    </source>
</evidence>
<evidence type="ECO:0000256" key="2">
    <source>
        <dbReference type="ARBA" id="ARBA00008066"/>
    </source>
</evidence>
<dbReference type="RefSeq" id="XP_031556368.1">
    <property type="nucleotide sequence ID" value="XM_031700508.1"/>
</dbReference>